<evidence type="ECO:0000313" key="2">
    <source>
        <dbReference type="Proteomes" id="UP000799753"/>
    </source>
</evidence>
<protein>
    <submittedName>
        <fullName evidence="1">Uncharacterized protein</fullName>
    </submittedName>
</protein>
<keyword evidence="2" id="KW-1185">Reference proteome</keyword>
<organism evidence="1 2">
    <name type="scientific">Massarina eburnea CBS 473.64</name>
    <dbReference type="NCBI Taxonomy" id="1395130"/>
    <lineage>
        <taxon>Eukaryota</taxon>
        <taxon>Fungi</taxon>
        <taxon>Dikarya</taxon>
        <taxon>Ascomycota</taxon>
        <taxon>Pezizomycotina</taxon>
        <taxon>Dothideomycetes</taxon>
        <taxon>Pleosporomycetidae</taxon>
        <taxon>Pleosporales</taxon>
        <taxon>Massarineae</taxon>
        <taxon>Massarinaceae</taxon>
        <taxon>Massarina</taxon>
    </lineage>
</organism>
<reference evidence="1" key="1">
    <citation type="journal article" date="2020" name="Stud. Mycol.">
        <title>101 Dothideomycetes genomes: a test case for predicting lifestyles and emergence of pathogens.</title>
        <authorList>
            <person name="Haridas S."/>
            <person name="Albert R."/>
            <person name="Binder M."/>
            <person name="Bloem J."/>
            <person name="Labutti K."/>
            <person name="Salamov A."/>
            <person name="Andreopoulos B."/>
            <person name="Baker S."/>
            <person name="Barry K."/>
            <person name="Bills G."/>
            <person name="Bluhm B."/>
            <person name="Cannon C."/>
            <person name="Castanera R."/>
            <person name="Culley D."/>
            <person name="Daum C."/>
            <person name="Ezra D."/>
            <person name="Gonzalez J."/>
            <person name="Henrissat B."/>
            <person name="Kuo A."/>
            <person name="Liang C."/>
            <person name="Lipzen A."/>
            <person name="Lutzoni F."/>
            <person name="Magnuson J."/>
            <person name="Mondo S."/>
            <person name="Nolan M."/>
            <person name="Ohm R."/>
            <person name="Pangilinan J."/>
            <person name="Park H.-J."/>
            <person name="Ramirez L."/>
            <person name="Alfaro M."/>
            <person name="Sun H."/>
            <person name="Tritt A."/>
            <person name="Yoshinaga Y."/>
            <person name="Zwiers L.-H."/>
            <person name="Turgeon B."/>
            <person name="Goodwin S."/>
            <person name="Spatafora J."/>
            <person name="Crous P."/>
            <person name="Grigoriev I."/>
        </authorList>
    </citation>
    <scope>NUCLEOTIDE SEQUENCE</scope>
    <source>
        <strain evidence="1">CBS 473.64</strain>
    </source>
</reference>
<evidence type="ECO:0000313" key="1">
    <source>
        <dbReference type="EMBL" id="KAF2642569.1"/>
    </source>
</evidence>
<dbReference type="Proteomes" id="UP000799753">
    <property type="component" value="Unassembled WGS sequence"/>
</dbReference>
<dbReference type="EMBL" id="MU006781">
    <property type="protein sequence ID" value="KAF2642569.1"/>
    <property type="molecule type" value="Genomic_DNA"/>
</dbReference>
<name>A0A6A6S4E1_9PLEO</name>
<gene>
    <name evidence="1" type="ORF">P280DRAFT_478666</name>
</gene>
<accession>A0A6A6S4E1</accession>
<dbReference type="AlphaFoldDB" id="A0A6A6S4E1"/>
<proteinExistence type="predicted"/>
<sequence length="109" mass="12114">MIIGKALESADLAIDKETVVPHLFMLNKAKASATEVVDSETLRLRIADGDNRYWCLQGVMFVGSSHMNVKAKLGAIEDFKHETYLEDLVNGIIIDTVAEECCSSCHWEL</sequence>